<dbReference type="RefSeq" id="WP_143985533.1">
    <property type="nucleotide sequence ID" value="NZ_CP041692.1"/>
</dbReference>
<dbReference type="PANTHER" id="PTHR43067:SF3">
    <property type="entry name" value="MALTOSE ABC TRANSPORTER, ATP-BINDING PROTEIN"/>
    <property type="match status" value="1"/>
</dbReference>
<evidence type="ECO:0000256" key="3">
    <source>
        <dbReference type="ARBA" id="ARBA00022840"/>
    </source>
</evidence>
<dbReference type="InterPro" id="IPR003593">
    <property type="entry name" value="AAA+_ATPase"/>
</dbReference>
<dbReference type="PANTHER" id="PTHR43067">
    <property type="entry name" value="OLIGOPEPTIDE/DIPEPTIDE ABC TRANSPORTER, ATPASE SUBUNIT"/>
    <property type="match status" value="1"/>
</dbReference>
<dbReference type="KEGG" id="mik:FOE78_06265"/>
<evidence type="ECO:0000259" key="5">
    <source>
        <dbReference type="PROSITE" id="PS50893"/>
    </source>
</evidence>
<feature type="region of interest" description="Disordered" evidence="4">
    <location>
        <begin position="382"/>
        <end position="404"/>
    </location>
</feature>
<keyword evidence="1" id="KW-0813">Transport</keyword>
<keyword evidence="7" id="KW-1185">Reference proteome</keyword>
<keyword evidence="2" id="KW-0547">Nucleotide-binding</keyword>
<dbReference type="GO" id="GO:0015833">
    <property type="term" value="P:peptide transport"/>
    <property type="evidence" value="ECO:0007669"/>
    <property type="project" value="InterPro"/>
</dbReference>
<dbReference type="PROSITE" id="PS50893">
    <property type="entry name" value="ABC_TRANSPORTER_2"/>
    <property type="match status" value="1"/>
</dbReference>
<organism evidence="6 7">
    <name type="scientific">Microlunatus elymi</name>
    <dbReference type="NCBI Taxonomy" id="2596828"/>
    <lineage>
        <taxon>Bacteria</taxon>
        <taxon>Bacillati</taxon>
        <taxon>Actinomycetota</taxon>
        <taxon>Actinomycetes</taxon>
        <taxon>Propionibacteriales</taxon>
        <taxon>Propionibacteriaceae</taxon>
        <taxon>Microlunatus</taxon>
    </lineage>
</organism>
<keyword evidence="3 6" id="KW-0067">ATP-binding</keyword>
<gene>
    <name evidence="6" type="ORF">FOE78_06265</name>
</gene>
<sequence length="404" mass="43220">MTGQLTDDDVWGSYESRASAGSNRLLNATNLTAAYGGFGRDVVALDDVSVHIDEGEILGIAGESGCGKTTLGSVLSLNARPPLYVRAGAIEIDGKVQQIGQGHKVPRTWRGSVVSLLPQGAMNSISPTMKVSSLVIDVMKAHGRVARNDALDRARDRIESLGLPPRVLDAYPHQLSGGMRQRVITIISTLLNPRLLIADEPTSALDVSSQKQLIEMLKQMLDAKIMSGVIFITHDLPVLHEVADRIAVMYAGRIAEIAPADDIVENPRHPYSASLLNAVLTPDPQIRTRRVFGIPGAPPNLANPPTGCRFHPRCALAMEECSAEDPPHVGNDLVYADCFWTAKNPDVPMPMDKLSAHTNIDTEELIATEAVGADAAAGDLVELGDLSKLAPSSGGNQDRDGDRE</sequence>
<dbReference type="OrthoDB" id="3677453at2"/>
<proteinExistence type="predicted"/>
<dbReference type="InterPro" id="IPR013563">
    <property type="entry name" value="Oligopep_ABC_C"/>
</dbReference>
<protein>
    <submittedName>
        <fullName evidence="6">ABC transporter ATP-binding protein</fullName>
    </submittedName>
</protein>
<evidence type="ECO:0000313" key="6">
    <source>
        <dbReference type="EMBL" id="QDP95565.1"/>
    </source>
</evidence>
<evidence type="ECO:0000256" key="2">
    <source>
        <dbReference type="ARBA" id="ARBA00022741"/>
    </source>
</evidence>
<accession>A0A516PWL0</accession>
<dbReference type="CDD" id="cd03257">
    <property type="entry name" value="ABC_NikE_OppD_transporters"/>
    <property type="match status" value="1"/>
</dbReference>
<dbReference type="Pfam" id="PF00005">
    <property type="entry name" value="ABC_tran"/>
    <property type="match status" value="1"/>
</dbReference>
<dbReference type="EMBL" id="CP041692">
    <property type="protein sequence ID" value="QDP95565.1"/>
    <property type="molecule type" value="Genomic_DNA"/>
</dbReference>
<dbReference type="InterPro" id="IPR003439">
    <property type="entry name" value="ABC_transporter-like_ATP-bd"/>
</dbReference>
<dbReference type="NCBIfam" id="TIGR01727">
    <property type="entry name" value="oligo_HPY"/>
    <property type="match status" value="1"/>
</dbReference>
<dbReference type="GO" id="GO:0016887">
    <property type="term" value="F:ATP hydrolysis activity"/>
    <property type="evidence" value="ECO:0007669"/>
    <property type="project" value="InterPro"/>
</dbReference>
<dbReference type="GO" id="GO:0005524">
    <property type="term" value="F:ATP binding"/>
    <property type="evidence" value="ECO:0007669"/>
    <property type="project" value="UniProtKB-KW"/>
</dbReference>
<dbReference type="SUPFAM" id="SSF52540">
    <property type="entry name" value="P-loop containing nucleoside triphosphate hydrolases"/>
    <property type="match status" value="1"/>
</dbReference>
<dbReference type="AlphaFoldDB" id="A0A516PWL0"/>
<evidence type="ECO:0000256" key="4">
    <source>
        <dbReference type="SAM" id="MobiDB-lite"/>
    </source>
</evidence>
<feature type="domain" description="ABC transporter" evidence="5">
    <location>
        <begin position="26"/>
        <end position="276"/>
    </location>
</feature>
<dbReference type="Pfam" id="PF08352">
    <property type="entry name" value="oligo_HPY"/>
    <property type="match status" value="1"/>
</dbReference>
<dbReference type="Proteomes" id="UP000319263">
    <property type="component" value="Chromosome"/>
</dbReference>
<dbReference type="InterPro" id="IPR027417">
    <property type="entry name" value="P-loop_NTPase"/>
</dbReference>
<reference evidence="6 7" key="1">
    <citation type="submission" date="2019-07" db="EMBL/GenBank/DDBJ databases">
        <title>Microlunatus dokdonensis sp. nov. isolated from the rhizospheric soil of the wild plant Elymus tsukushiensis.</title>
        <authorList>
            <person name="Ghim S.-Y."/>
            <person name="Hwang Y.-J."/>
            <person name="Son J.-S."/>
            <person name="Shin J.-H."/>
        </authorList>
    </citation>
    <scope>NUCLEOTIDE SEQUENCE [LARGE SCALE GENOMIC DNA]</scope>
    <source>
        <strain evidence="6 7">KUDC0627</strain>
    </source>
</reference>
<name>A0A516PWL0_9ACTN</name>
<dbReference type="Gene3D" id="3.40.50.300">
    <property type="entry name" value="P-loop containing nucleotide triphosphate hydrolases"/>
    <property type="match status" value="1"/>
</dbReference>
<dbReference type="SMART" id="SM00382">
    <property type="entry name" value="AAA"/>
    <property type="match status" value="1"/>
</dbReference>
<evidence type="ECO:0000256" key="1">
    <source>
        <dbReference type="ARBA" id="ARBA00022448"/>
    </source>
</evidence>
<evidence type="ECO:0000313" key="7">
    <source>
        <dbReference type="Proteomes" id="UP000319263"/>
    </source>
</evidence>